<evidence type="ECO:0000256" key="1">
    <source>
        <dbReference type="ARBA" id="ARBA00004370"/>
    </source>
</evidence>
<keyword evidence="8" id="KW-1185">Reference proteome</keyword>
<dbReference type="OrthoDB" id="1439291at2"/>
<dbReference type="Proteomes" id="UP000184543">
    <property type="component" value="Unassembled WGS sequence"/>
</dbReference>
<feature type="chain" id="PRO_5012296756" description="Cadherin domain-containing protein" evidence="5">
    <location>
        <begin position="23"/>
        <end position="564"/>
    </location>
</feature>
<dbReference type="RefSeq" id="WP_072991529.1">
    <property type="nucleotide sequence ID" value="NZ_FQYU01000002.1"/>
</dbReference>
<dbReference type="GO" id="GO:0016477">
    <property type="term" value="P:cell migration"/>
    <property type="evidence" value="ECO:0007669"/>
    <property type="project" value="TreeGrafter"/>
</dbReference>
<dbReference type="GO" id="GO:0016342">
    <property type="term" value="C:catenin complex"/>
    <property type="evidence" value="ECO:0007669"/>
    <property type="project" value="TreeGrafter"/>
</dbReference>
<dbReference type="PANTHER" id="PTHR24027:SF438">
    <property type="entry name" value="CADHERIN 23"/>
    <property type="match status" value="1"/>
</dbReference>
<evidence type="ECO:0000256" key="3">
    <source>
        <dbReference type="ARBA" id="ARBA00022837"/>
    </source>
</evidence>
<dbReference type="InterPro" id="IPR002126">
    <property type="entry name" value="Cadherin-like_dom"/>
</dbReference>
<evidence type="ECO:0000313" key="8">
    <source>
        <dbReference type="Proteomes" id="UP000184543"/>
    </source>
</evidence>
<sequence length="564" mass="58768">MNNKLKTIYLTVSLLFLCVACNNDDDDGAVTVTLSDLEVTLDENPQEGDPVGTVKTDVSTTNFSIVSQAPTGALNIDGSTGELTVANAALFDFETHPTITATVTADNAENSASITINLNNVNEVSGQNLEVTVDENPAEGQVIGSLQTIGNASGFAITSQTPSGAMDIDFNSGELTVLDASLFDFETNPVLTATVSIEDADNPVTVTVNLENVIEVTAQDLTVSIDENPTDGQVLGTVQANSNSTLAFSFTSQSPMGAMAIDAATGELTVIDPNLFDFETNPVITAEISVTDGAETATATATINLNDVDEVSATNTDLTIDENPSNGDVVGTIQASGSNLTYTITFQNPAGAFTIDQNTGELSVADETLFDFETNPNMLATISVSNGTETVSANAFVELNDLNEIGEFKYGGVIFWIDPTSNNSEGLVCAISGLTVNAWGCSGILTGASGSGIGTGETNSEAIIAAGCIPSAALTISNLDWNGYDDWFLPSVDEFNEIAINYDDYIAPTILANGGSALFSTVWTSTEVNANDAYIAFLGGSAPIALPKNTANFTVLPIRSFTDF</sequence>
<evidence type="ECO:0000256" key="5">
    <source>
        <dbReference type="SAM" id="SignalP"/>
    </source>
</evidence>
<evidence type="ECO:0000256" key="2">
    <source>
        <dbReference type="ARBA" id="ARBA00022737"/>
    </source>
</evidence>
<protein>
    <recommendedName>
        <fullName evidence="6">Cadherin domain-containing protein</fullName>
    </recommendedName>
</protein>
<gene>
    <name evidence="7" type="ORF">SAMN04488513_102572</name>
</gene>
<dbReference type="InterPro" id="IPR039808">
    <property type="entry name" value="Cadherin"/>
</dbReference>
<evidence type="ECO:0000259" key="6">
    <source>
        <dbReference type="PROSITE" id="PS50268"/>
    </source>
</evidence>
<dbReference type="SUPFAM" id="SSF49313">
    <property type="entry name" value="Cadherin-like"/>
    <property type="match status" value="4"/>
</dbReference>
<dbReference type="GO" id="GO:0007156">
    <property type="term" value="P:homophilic cell adhesion via plasma membrane adhesion molecules"/>
    <property type="evidence" value="ECO:0007669"/>
    <property type="project" value="InterPro"/>
</dbReference>
<feature type="signal peptide" evidence="5">
    <location>
        <begin position="1"/>
        <end position="22"/>
    </location>
</feature>
<evidence type="ECO:0000313" key="7">
    <source>
        <dbReference type="EMBL" id="SHJ01786.1"/>
    </source>
</evidence>
<accession>A0A1M6FVP0</accession>
<name>A0A1M6FVP0_9FLAO</name>
<feature type="domain" description="Cadherin" evidence="6">
    <location>
        <begin position="282"/>
        <end position="421"/>
    </location>
</feature>
<dbReference type="SMART" id="SM00112">
    <property type="entry name" value="CA"/>
    <property type="match status" value="4"/>
</dbReference>
<keyword evidence="2" id="KW-0677">Repeat</keyword>
<dbReference type="PANTHER" id="PTHR24027">
    <property type="entry name" value="CADHERIN-23"/>
    <property type="match status" value="1"/>
</dbReference>
<dbReference type="STRING" id="192903.SAMN04488513_102572"/>
<keyword evidence="4" id="KW-0472">Membrane</keyword>
<dbReference type="AlphaFoldDB" id="A0A1M6FVP0"/>
<keyword evidence="3" id="KW-0106">Calcium</keyword>
<evidence type="ECO:0000256" key="4">
    <source>
        <dbReference type="ARBA" id="ARBA00023136"/>
    </source>
</evidence>
<proteinExistence type="predicted"/>
<dbReference type="GO" id="GO:0005509">
    <property type="term" value="F:calcium ion binding"/>
    <property type="evidence" value="ECO:0007669"/>
    <property type="project" value="InterPro"/>
</dbReference>
<reference evidence="8" key="1">
    <citation type="submission" date="2016-11" db="EMBL/GenBank/DDBJ databases">
        <authorList>
            <person name="Varghese N."/>
            <person name="Submissions S."/>
        </authorList>
    </citation>
    <scope>NUCLEOTIDE SEQUENCE [LARGE SCALE GENOMIC DNA]</scope>
    <source>
        <strain evidence="8">DSM 19858</strain>
    </source>
</reference>
<dbReference type="GO" id="GO:0045296">
    <property type="term" value="F:cadherin binding"/>
    <property type="evidence" value="ECO:0007669"/>
    <property type="project" value="TreeGrafter"/>
</dbReference>
<dbReference type="PROSITE" id="PS50268">
    <property type="entry name" value="CADHERIN_2"/>
    <property type="match status" value="1"/>
</dbReference>
<dbReference type="EMBL" id="FQYU01000002">
    <property type="protein sequence ID" value="SHJ01786.1"/>
    <property type="molecule type" value="Genomic_DNA"/>
</dbReference>
<dbReference type="Gene3D" id="2.60.40.60">
    <property type="entry name" value="Cadherins"/>
    <property type="match status" value="4"/>
</dbReference>
<organism evidence="7 8">
    <name type="scientific">Pseudozobellia thermophila</name>
    <dbReference type="NCBI Taxonomy" id="192903"/>
    <lineage>
        <taxon>Bacteria</taxon>
        <taxon>Pseudomonadati</taxon>
        <taxon>Bacteroidota</taxon>
        <taxon>Flavobacteriia</taxon>
        <taxon>Flavobacteriales</taxon>
        <taxon>Flavobacteriaceae</taxon>
        <taxon>Pseudozobellia</taxon>
    </lineage>
</organism>
<keyword evidence="5" id="KW-0732">Signal</keyword>
<dbReference type="InterPro" id="IPR015919">
    <property type="entry name" value="Cadherin-like_sf"/>
</dbReference>
<dbReference type="CDD" id="cd11304">
    <property type="entry name" value="Cadherin_repeat"/>
    <property type="match status" value="3"/>
</dbReference>
<dbReference type="GO" id="GO:0008013">
    <property type="term" value="F:beta-catenin binding"/>
    <property type="evidence" value="ECO:0007669"/>
    <property type="project" value="TreeGrafter"/>
</dbReference>
<comment type="subcellular location">
    <subcellularLocation>
        <location evidence="1">Membrane</location>
    </subcellularLocation>
</comment>